<reference evidence="2" key="2">
    <citation type="submission" date="2021-08" db="EMBL/GenBank/DDBJ databases">
        <authorList>
            <person name="Tani A."/>
            <person name="Ola A."/>
            <person name="Ogura Y."/>
            <person name="Katsura K."/>
            <person name="Hayashi T."/>
        </authorList>
    </citation>
    <scope>NUCLEOTIDE SEQUENCE</scope>
    <source>
        <strain evidence="2">DSM 23632</strain>
    </source>
</reference>
<dbReference type="RefSeq" id="WP_238184223.1">
    <property type="nucleotide sequence ID" value="NZ_BPRB01000235.1"/>
</dbReference>
<evidence type="ECO:0000313" key="3">
    <source>
        <dbReference type="Proteomes" id="UP001055057"/>
    </source>
</evidence>
<protein>
    <recommendedName>
        <fullName evidence="4">DUF2845 domain-containing protein</fullName>
    </recommendedName>
</protein>
<reference evidence="2" key="1">
    <citation type="journal article" date="2021" name="Front. Microbiol.">
        <title>Comprehensive Comparative Genomics and Phenotyping of Methylobacterium Species.</title>
        <authorList>
            <person name="Alessa O."/>
            <person name="Ogura Y."/>
            <person name="Fujitani Y."/>
            <person name="Takami H."/>
            <person name="Hayashi T."/>
            <person name="Sahin N."/>
            <person name="Tani A."/>
        </authorList>
    </citation>
    <scope>NUCLEOTIDE SEQUENCE</scope>
    <source>
        <strain evidence="2">DSM 23632</strain>
    </source>
</reference>
<feature type="signal peptide" evidence="1">
    <location>
        <begin position="1"/>
        <end position="22"/>
    </location>
</feature>
<comment type="caution">
    <text evidence="2">The sequence shown here is derived from an EMBL/GenBank/DDBJ whole genome shotgun (WGS) entry which is preliminary data.</text>
</comment>
<feature type="chain" id="PRO_5045871132" description="DUF2845 domain-containing protein" evidence="1">
    <location>
        <begin position="23"/>
        <end position="91"/>
    </location>
</feature>
<name>A0ABQ4U322_9HYPH</name>
<evidence type="ECO:0008006" key="4">
    <source>
        <dbReference type="Google" id="ProtNLM"/>
    </source>
</evidence>
<proteinExistence type="predicted"/>
<evidence type="ECO:0000313" key="2">
    <source>
        <dbReference type="EMBL" id="GJE61661.1"/>
    </source>
</evidence>
<keyword evidence="3" id="KW-1185">Reference proteome</keyword>
<gene>
    <name evidence="2" type="ORF">MPOCJGCO_3784</name>
</gene>
<accession>A0ABQ4U322</accession>
<sequence>MLARLVLISGTALLALSSASSARDCTGTFIRHSCKLGAAEGICAYPREKGDVEDFMGWEVDEGVRGYVVYRMGAYPAKDIKLKPGCTLKPY</sequence>
<evidence type="ECO:0000256" key="1">
    <source>
        <dbReference type="SAM" id="SignalP"/>
    </source>
</evidence>
<keyword evidence="1" id="KW-0732">Signal</keyword>
<dbReference type="Proteomes" id="UP001055057">
    <property type="component" value="Unassembled WGS sequence"/>
</dbReference>
<dbReference type="EMBL" id="BPRB01000235">
    <property type="protein sequence ID" value="GJE61661.1"/>
    <property type="molecule type" value="Genomic_DNA"/>
</dbReference>
<organism evidence="2 3">
    <name type="scientific">Methylobacterium trifolii</name>
    <dbReference type="NCBI Taxonomy" id="1003092"/>
    <lineage>
        <taxon>Bacteria</taxon>
        <taxon>Pseudomonadati</taxon>
        <taxon>Pseudomonadota</taxon>
        <taxon>Alphaproteobacteria</taxon>
        <taxon>Hyphomicrobiales</taxon>
        <taxon>Methylobacteriaceae</taxon>
        <taxon>Methylobacterium</taxon>
    </lineage>
</organism>